<dbReference type="SUPFAM" id="SSF47413">
    <property type="entry name" value="lambda repressor-like DNA-binding domains"/>
    <property type="match status" value="1"/>
</dbReference>
<dbReference type="SMART" id="SM00530">
    <property type="entry name" value="HTH_XRE"/>
    <property type="match status" value="1"/>
</dbReference>
<name>A0ABD7X356_PRIAR</name>
<organism evidence="2 3">
    <name type="scientific">Priestia aryabhattai</name>
    <name type="common">Bacillus aryabhattai</name>
    <dbReference type="NCBI Taxonomy" id="412384"/>
    <lineage>
        <taxon>Bacteria</taxon>
        <taxon>Bacillati</taxon>
        <taxon>Bacillota</taxon>
        <taxon>Bacilli</taxon>
        <taxon>Bacillales</taxon>
        <taxon>Bacillaceae</taxon>
        <taxon>Priestia</taxon>
    </lineage>
</organism>
<dbReference type="Pfam" id="PF01381">
    <property type="entry name" value="HTH_3"/>
    <property type="match status" value="1"/>
</dbReference>
<dbReference type="InterPro" id="IPR010982">
    <property type="entry name" value="Lambda_DNA-bd_dom_sf"/>
</dbReference>
<dbReference type="AlphaFoldDB" id="A0ABD7X356"/>
<dbReference type="EMBL" id="CP118718">
    <property type="protein sequence ID" value="WEA46783.1"/>
    <property type="molecule type" value="Genomic_DNA"/>
</dbReference>
<feature type="domain" description="HTH cro/C1-type" evidence="1">
    <location>
        <begin position="14"/>
        <end position="63"/>
    </location>
</feature>
<evidence type="ECO:0000313" key="3">
    <source>
        <dbReference type="Proteomes" id="UP001220217"/>
    </source>
</evidence>
<evidence type="ECO:0000313" key="2">
    <source>
        <dbReference type="EMBL" id="WEA46783.1"/>
    </source>
</evidence>
<dbReference type="Proteomes" id="UP001220217">
    <property type="component" value="Chromosome"/>
</dbReference>
<dbReference type="RefSeq" id="WP_233335399.1">
    <property type="nucleotide sequence ID" value="NZ_CP118718.1"/>
</dbReference>
<dbReference type="CDD" id="cd00093">
    <property type="entry name" value="HTH_XRE"/>
    <property type="match status" value="1"/>
</dbReference>
<gene>
    <name evidence="2" type="ORF">PWO00_12725</name>
</gene>
<dbReference type="Gene3D" id="1.10.260.40">
    <property type="entry name" value="lambda repressor-like DNA-binding domains"/>
    <property type="match status" value="1"/>
</dbReference>
<accession>A0ABD7X356</accession>
<dbReference type="PROSITE" id="PS50943">
    <property type="entry name" value="HTH_CROC1"/>
    <property type="match status" value="1"/>
</dbReference>
<protein>
    <submittedName>
        <fullName evidence="2">Helix-turn-helix transcriptional regulator</fullName>
    </submittedName>
</protein>
<proteinExistence type="predicted"/>
<sequence length="70" mass="7909">MAKTRSSLGKWLDKRGISQEWLVENAKVSRNTISSICSGRRTPTTPTLSKLMKAIRKVDPNAKVEDFFDI</sequence>
<reference evidence="2 3" key="1">
    <citation type="submission" date="2023-02" db="EMBL/GenBank/DDBJ databases">
        <title>Complete genome sequence of Priestia aryabhattai G5MAi6, a methanol-tolerant strain isolated from tap water in Hong Kong.</title>
        <authorList>
            <person name="Leung K.M."/>
            <person name="Lai G.K.K."/>
            <person name="Griffin S.D.J."/>
        </authorList>
    </citation>
    <scope>NUCLEOTIDE SEQUENCE [LARGE SCALE GENOMIC DNA]</scope>
    <source>
        <strain evidence="2 3">G5MAi6</strain>
    </source>
</reference>
<evidence type="ECO:0000259" key="1">
    <source>
        <dbReference type="PROSITE" id="PS50943"/>
    </source>
</evidence>
<dbReference type="InterPro" id="IPR001387">
    <property type="entry name" value="Cro/C1-type_HTH"/>
</dbReference>